<name>A0ABP9I3U8_9ACTN</name>
<evidence type="ECO:0000256" key="1">
    <source>
        <dbReference type="SAM" id="MobiDB-lite"/>
    </source>
</evidence>
<dbReference type="Pfam" id="PF13577">
    <property type="entry name" value="SnoaL_4"/>
    <property type="match status" value="1"/>
</dbReference>
<feature type="region of interest" description="Disordered" evidence="1">
    <location>
        <begin position="156"/>
        <end position="175"/>
    </location>
</feature>
<comment type="caution">
    <text evidence="3">The sequence shown here is derived from an EMBL/GenBank/DDBJ whole genome shotgun (WGS) entry which is preliminary data.</text>
</comment>
<gene>
    <name evidence="3" type="ORF">GCM10023205_65900</name>
</gene>
<organism evidence="3 4">
    <name type="scientific">Yinghuangia aomiensis</name>
    <dbReference type="NCBI Taxonomy" id="676205"/>
    <lineage>
        <taxon>Bacteria</taxon>
        <taxon>Bacillati</taxon>
        <taxon>Actinomycetota</taxon>
        <taxon>Actinomycetes</taxon>
        <taxon>Kitasatosporales</taxon>
        <taxon>Streptomycetaceae</taxon>
        <taxon>Yinghuangia</taxon>
    </lineage>
</organism>
<dbReference type="InterPro" id="IPR032710">
    <property type="entry name" value="NTF2-like_dom_sf"/>
</dbReference>
<feature type="compositionally biased region" description="Basic and acidic residues" evidence="1">
    <location>
        <begin position="156"/>
        <end position="168"/>
    </location>
</feature>
<reference evidence="4" key="1">
    <citation type="journal article" date="2019" name="Int. J. Syst. Evol. Microbiol.">
        <title>The Global Catalogue of Microorganisms (GCM) 10K type strain sequencing project: providing services to taxonomists for standard genome sequencing and annotation.</title>
        <authorList>
            <consortium name="The Broad Institute Genomics Platform"/>
            <consortium name="The Broad Institute Genome Sequencing Center for Infectious Disease"/>
            <person name="Wu L."/>
            <person name="Ma J."/>
        </authorList>
    </citation>
    <scope>NUCLEOTIDE SEQUENCE [LARGE SCALE GENOMIC DNA]</scope>
    <source>
        <strain evidence="4">JCM 17986</strain>
    </source>
</reference>
<evidence type="ECO:0000259" key="2">
    <source>
        <dbReference type="Pfam" id="PF13577"/>
    </source>
</evidence>
<dbReference type="InterPro" id="IPR037401">
    <property type="entry name" value="SnoaL-like"/>
</dbReference>
<dbReference type="RefSeq" id="WP_345679436.1">
    <property type="nucleotide sequence ID" value="NZ_BAABHS010000031.1"/>
</dbReference>
<evidence type="ECO:0000313" key="4">
    <source>
        <dbReference type="Proteomes" id="UP001500466"/>
    </source>
</evidence>
<dbReference type="CDD" id="cd00531">
    <property type="entry name" value="NTF2_like"/>
    <property type="match status" value="1"/>
</dbReference>
<dbReference type="SUPFAM" id="SSF54427">
    <property type="entry name" value="NTF2-like"/>
    <property type="match status" value="1"/>
</dbReference>
<feature type="domain" description="SnoaL-like" evidence="2">
    <location>
        <begin position="14"/>
        <end position="137"/>
    </location>
</feature>
<sequence length="175" mass="19319">MTDDAVSGNALSVLLAKQAITEVLYRYCRALDRMDRDAALAVWHTGGTADYRPFFQGTGAEFVDWVWVQHEGMTGHSHQITNALVEVDGDTAVSESYVTVTLQSAAGPDRTAETVVRGRYLDRWSLRDGRWAIDERRHVPDLQSVTLHDAAMTAIEKHDGGSSRDGADPSRQFLG</sequence>
<keyword evidence="4" id="KW-1185">Reference proteome</keyword>
<evidence type="ECO:0000313" key="3">
    <source>
        <dbReference type="EMBL" id="GAA4986187.1"/>
    </source>
</evidence>
<proteinExistence type="predicted"/>
<dbReference type="Proteomes" id="UP001500466">
    <property type="component" value="Unassembled WGS sequence"/>
</dbReference>
<accession>A0ABP9I3U8</accession>
<dbReference type="Gene3D" id="3.10.450.50">
    <property type="match status" value="1"/>
</dbReference>
<dbReference type="EMBL" id="BAABHS010000031">
    <property type="protein sequence ID" value="GAA4986187.1"/>
    <property type="molecule type" value="Genomic_DNA"/>
</dbReference>
<protein>
    <recommendedName>
        <fullName evidence="2">SnoaL-like domain-containing protein</fullName>
    </recommendedName>
</protein>